<comment type="caution">
    <text evidence="2">The sequence shown here is derived from an EMBL/GenBank/DDBJ whole genome shotgun (WGS) entry which is preliminary data.</text>
</comment>
<proteinExistence type="predicted"/>
<feature type="compositionally biased region" description="Polar residues" evidence="1">
    <location>
        <begin position="228"/>
        <end position="243"/>
    </location>
</feature>
<keyword evidence="3" id="KW-1185">Reference proteome</keyword>
<sequence>MVEKINLQILALGYQQNIKDSLELVDAKTGITQHALTKKGQFSRDKSRCHISDDIDCFMDSESDGSCNDDTLSTQNSGSSVEIERRSSLPNYAQEQQHTNHLDLQQNAYHCNSTLKDGLFAVPIEKLEVPFISPILDERKISSQCFPEANKKEKIYDCNGMSNDVGKHKRGTQPPDSELSKLEQVKEDMKETNLSELDGDWICCKRLKPASLKMFTPKRLSHDGPFTVPQQPAKSHIRTSSPAFQKPTPKAKKAILENLELSAIVQVDNSFTDSLELIPRADTPGTVNSDEIVVCSFTRDHSSDLLPPRQEMEIDDVLENDLETASFSDLPRDAIELLPSPEHPKPVKRSKVVKRWRRLYVQPENILESL</sequence>
<protein>
    <submittedName>
        <fullName evidence="2">Uncharacterized protein</fullName>
    </submittedName>
</protein>
<name>A0ABP0GXW1_CLALP</name>
<organism evidence="2 3">
    <name type="scientific">Clavelina lepadiformis</name>
    <name type="common">Light-bulb sea squirt</name>
    <name type="synonym">Ascidia lepadiformis</name>
    <dbReference type="NCBI Taxonomy" id="159417"/>
    <lineage>
        <taxon>Eukaryota</taxon>
        <taxon>Metazoa</taxon>
        <taxon>Chordata</taxon>
        <taxon>Tunicata</taxon>
        <taxon>Ascidiacea</taxon>
        <taxon>Aplousobranchia</taxon>
        <taxon>Clavelinidae</taxon>
        <taxon>Clavelina</taxon>
    </lineage>
</organism>
<gene>
    <name evidence="2" type="ORF">CVLEPA_LOCUS28375</name>
</gene>
<accession>A0ABP0GXW1</accession>
<evidence type="ECO:0000256" key="1">
    <source>
        <dbReference type="SAM" id="MobiDB-lite"/>
    </source>
</evidence>
<evidence type="ECO:0000313" key="2">
    <source>
        <dbReference type="EMBL" id="CAK8695085.1"/>
    </source>
</evidence>
<dbReference type="Proteomes" id="UP001642483">
    <property type="component" value="Unassembled WGS sequence"/>
</dbReference>
<reference evidence="2 3" key="1">
    <citation type="submission" date="2024-02" db="EMBL/GenBank/DDBJ databases">
        <authorList>
            <person name="Daric V."/>
            <person name="Darras S."/>
        </authorList>
    </citation>
    <scope>NUCLEOTIDE SEQUENCE [LARGE SCALE GENOMIC DNA]</scope>
</reference>
<feature type="region of interest" description="Disordered" evidence="1">
    <location>
        <begin position="222"/>
        <end position="248"/>
    </location>
</feature>
<dbReference type="EMBL" id="CAWYQH010000141">
    <property type="protein sequence ID" value="CAK8695085.1"/>
    <property type="molecule type" value="Genomic_DNA"/>
</dbReference>
<evidence type="ECO:0000313" key="3">
    <source>
        <dbReference type="Proteomes" id="UP001642483"/>
    </source>
</evidence>